<dbReference type="InterPro" id="IPR029033">
    <property type="entry name" value="His_PPase_superfam"/>
</dbReference>
<evidence type="ECO:0000313" key="2">
    <source>
        <dbReference type="Proteomes" id="UP000316083"/>
    </source>
</evidence>
<dbReference type="GO" id="GO:0016791">
    <property type="term" value="F:phosphatase activity"/>
    <property type="evidence" value="ECO:0007669"/>
    <property type="project" value="TreeGrafter"/>
</dbReference>
<dbReference type="Pfam" id="PF00300">
    <property type="entry name" value="His_Phos_1"/>
    <property type="match status" value="1"/>
</dbReference>
<proteinExistence type="predicted"/>
<sequence length="213" mass="22573">MTTTRWWLIRHAPVPNPDRLIYGRTDLPADTGDSDALAALAARLPPQAVWVTSHLRRTRQTAAALRLPGSDMALVERALAEQDFGSWEGLSHDDVAEHRPEDARRFWTDPAREAPPDGESFAAVMERVAGAVARLTAAYAGRDIVAVIHGGSIRAALALALDLTPQAALRLAVAPSSLSRIDHHGGGDEGSDGGGSWSVTAMNALGTFSGSGR</sequence>
<dbReference type="InterPro" id="IPR050275">
    <property type="entry name" value="PGM_Phosphatase"/>
</dbReference>
<dbReference type="SMART" id="SM00855">
    <property type="entry name" value="PGAM"/>
    <property type="match status" value="1"/>
</dbReference>
<dbReference type="EMBL" id="VITF01000011">
    <property type="protein sequence ID" value="TWA64040.1"/>
    <property type="molecule type" value="Genomic_DNA"/>
</dbReference>
<dbReference type="Proteomes" id="UP000316083">
    <property type="component" value="Unassembled WGS sequence"/>
</dbReference>
<name>A0A560AUJ9_AZOBR</name>
<dbReference type="PANTHER" id="PTHR48100:SF1">
    <property type="entry name" value="HISTIDINE PHOSPHATASE FAMILY PROTEIN-RELATED"/>
    <property type="match status" value="1"/>
</dbReference>
<protein>
    <submittedName>
        <fullName evidence="1">Alpha-ribazole phosphatase</fullName>
    </submittedName>
</protein>
<dbReference type="PANTHER" id="PTHR48100">
    <property type="entry name" value="BROAD-SPECIFICITY PHOSPHATASE YOR283W-RELATED"/>
    <property type="match status" value="1"/>
</dbReference>
<comment type="caution">
    <text evidence="1">The sequence shown here is derived from an EMBL/GenBank/DDBJ whole genome shotgun (WGS) entry which is preliminary data.</text>
</comment>
<evidence type="ECO:0000313" key="1">
    <source>
        <dbReference type="EMBL" id="TWA64040.1"/>
    </source>
</evidence>
<dbReference type="RefSeq" id="WP_145678651.1">
    <property type="nucleotide sequence ID" value="NZ_VITF01000011.1"/>
</dbReference>
<accession>A0A560AUJ9</accession>
<dbReference type="GO" id="GO:0005737">
    <property type="term" value="C:cytoplasm"/>
    <property type="evidence" value="ECO:0007669"/>
    <property type="project" value="TreeGrafter"/>
</dbReference>
<organism evidence="1 2">
    <name type="scientific">Azospirillum brasilense</name>
    <dbReference type="NCBI Taxonomy" id="192"/>
    <lineage>
        <taxon>Bacteria</taxon>
        <taxon>Pseudomonadati</taxon>
        <taxon>Pseudomonadota</taxon>
        <taxon>Alphaproteobacteria</taxon>
        <taxon>Rhodospirillales</taxon>
        <taxon>Azospirillaceae</taxon>
        <taxon>Azospirillum</taxon>
    </lineage>
</organism>
<gene>
    <name evidence="1" type="ORF">FBZ82_111160</name>
</gene>
<dbReference type="AlphaFoldDB" id="A0A560AUJ9"/>
<reference evidence="1 2" key="1">
    <citation type="submission" date="2019-06" db="EMBL/GenBank/DDBJ databases">
        <title>Genomic Encyclopedia of Type Strains, Phase IV (KMG-V): Genome sequencing to study the core and pangenomes of soil and plant-associated prokaryotes.</title>
        <authorList>
            <person name="Whitman W."/>
        </authorList>
    </citation>
    <scope>NUCLEOTIDE SEQUENCE [LARGE SCALE GENOMIC DNA]</scope>
    <source>
        <strain evidence="1 2">BR 11796</strain>
    </source>
</reference>
<dbReference type="InterPro" id="IPR013078">
    <property type="entry name" value="His_Pase_superF_clade-1"/>
</dbReference>
<dbReference type="SUPFAM" id="SSF53254">
    <property type="entry name" value="Phosphoglycerate mutase-like"/>
    <property type="match status" value="1"/>
</dbReference>
<dbReference type="Gene3D" id="3.40.50.1240">
    <property type="entry name" value="Phosphoglycerate mutase-like"/>
    <property type="match status" value="1"/>
</dbReference>